<dbReference type="GO" id="GO:0097506">
    <property type="term" value="F:deaminated base DNA N-glycosylase activity"/>
    <property type="evidence" value="ECO:0007669"/>
    <property type="project" value="UniProtKB-ARBA"/>
</dbReference>
<evidence type="ECO:0000256" key="8">
    <source>
        <dbReference type="ARBA" id="ARBA00023014"/>
    </source>
</evidence>
<dbReference type="InterPro" id="IPR005273">
    <property type="entry name" value="Ura-DNA_glyco_family4"/>
</dbReference>
<accession>A0A432M9S5</accession>
<evidence type="ECO:0000256" key="6">
    <source>
        <dbReference type="ARBA" id="ARBA00022801"/>
    </source>
</evidence>
<feature type="compositionally biased region" description="Pro residues" evidence="10">
    <location>
        <begin position="45"/>
        <end position="54"/>
    </location>
</feature>
<dbReference type="GO" id="GO:0051539">
    <property type="term" value="F:4 iron, 4 sulfur cluster binding"/>
    <property type="evidence" value="ECO:0007669"/>
    <property type="project" value="UniProtKB-KW"/>
</dbReference>
<dbReference type="CDD" id="cd10030">
    <property type="entry name" value="UDG-F4_TTUDGA_SPO1dp_like"/>
    <property type="match status" value="1"/>
</dbReference>
<evidence type="ECO:0000259" key="11">
    <source>
        <dbReference type="SMART" id="SM00986"/>
    </source>
</evidence>
<protein>
    <recommendedName>
        <fullName evidence="2">Type-4 uracil-DNA glycosylase</fullName>
    </recommendedName>
</protein>
<dbReference type="SUPFAM" id="SSF52141">
    <property type="entry name" value="Uracil-DNA glycosylase-like"/>
    <property type="match status" value="1"/>
</dbReference>
<evidence type="ECO:0000313" key="13">
    <source>
        <dbReference type="Proteomes" id="UP000274358"/>
    </source>
</evidence>
<dbReference type="Gene3D" id="3.40.470.10">
    <property type="entry name" value="Uracil-DNA glycosylase-like domain"/>
    <property type="match status" value="1"/>
</dbReference>
<dbReference type="EMBL" id="RYYV01000004">
    <property type="protein sequence ID" value="RUL77738.1"/>
    <property type="molecule type" value="Genomic_DNA"/>
</dbReference>
<sequence>MNRSWMGLLTAPARFFDKGYRKLRSYNARSSDMPHTRSAFDSPLARPPSLPPPSGSLKELHELALRCRDCPLWKHATQTVFGKGPAPTTMMLVGEQPSSHEDAAGEPFAGPAGVLLDRALKESGLNRHDVYLTNAVKHFKSESHGKHRLHKRANAAEQAICREWLAAELREVRPQRILALGAMAAQAFFGTTFQLSMSHGRWFKLHGGVDAMATWNPSSILHSINRDTHDHRYQQLVDDLRAFAAGPEHSHTVFMVRRRAG</sequence>
<keyword evidence="4" id="KW-0479">Metal-binding</keyword>
<feature type="region of interest" description="Disordered" evidence="10">
    <location>
        <begin position="31"/>
        <end position="56"/>
    </location>
</feature>
<evidence type="ECO:0000256" key="5">
    <source>
        <dbReference type="ARBA" id="ARBA00022763"/>
    </source>
</evidence>
<evidence type="ECO:0000256" key="10">
    <source>
        <dbReference type="SAM" id="MobiDB-lite"/>
    </source>
</evidence>
<keyword evidence="9" id="KW-0234">DNA repair</keyword>
<keyword evidence="6" id="KW-0378">Hydrolase</keyword>
<proteinExistence type="inferred from homology"/>
<keyword evidence="5" id="KW-0227">DNA damage</keyword>
<dbReference type="AlphaFoldDB" id="A0A432M9S5"/>
<gene>
    <name evidence="12" type="ORF">EKH80_07675</name>
</gene>
<dbReference type="InterPro" id="IPR051536">
    <property type="entry name" value="UDG_Type-4/5"/>
</dbReference>
<evidence type="ECO:0000256" key="2">
    <source>
        <dbReference type="ARBA" id="ARBA00019403"/>
    </source>
</evidence>
<dbReference type="InterPro" id="IPR036895">
    <property type="entry name" value="Uracil-DNA_glycosylase-like_sf"/>
</dbReference>
<feature type="domain" description="Uracil-DNA glycosylase-like" evidence="11">
    <location>
        <begin position="81"/>
        <end position="241"/>
    </location>
</feature>
<evidence type="ECO:0000256" key="1">
    <source>
        <dbReference type="ARBA" id="ARBA00006521"/>
    </source>
</evidence>
<dbReference type="PANTHER" id="PTHR33693">
    <property type="entry name" value="TYPE-5 URACIL-DNA GLYCOSYLASE"/>
    <property type="match status" value="1"/>
</dbReference>
<evidence type="ECO:0000256" key="4">
    <source>
        <dbReference type="ARBA" id="ARBA00022723"/>
    </source>
</evidence>
<comment type="caution">
    <text evidence="12">The sequence shown here is derived from an EMBL/GenBank/DDBJ whole genome shotgun (WGS) entry which is preliminary data.</text>
</comment>
<keyword evidence="3" id="KW-0004">4Fe-4S</keyword>
<reference evidence="12 13" key="1">
    <citation type="submission" date="2018-12" db="EMBL/GenBank/DDBJ databases">
        <title>Dyella dinghuensis sp. nov. DHOA06 and Dyella choica sp. nov. 4M-K27, isolated from forest soil.</title>
        <authorList>
            <person name="Qiu L.-H."/>
            <person name="Gao Z.-H."/>
        </authorList>
    </citation>
    <scope>NUCLEOTIDE SEQUENCE [LARGE SCALE GENOMIC DNA]</scope>
    <source>
        <strain evidence="12 13">4M-K27</strain>
    </source>
</reference>
<dbReference type="SMART" id="SM00986">
    <property type="entry name" value="UDG"/>
    <property type="match status" value="1"/>
</dbReference>
<keyword evidence="7" id="KW-0408">Iron</keyword>
<name>A0A432M9S5_9GAMM</name>
<evidence type="ECO:0000313" key="12">
    <source>
        <dbReference type="EMBL" id="RUL77738.1"/>
    </source>
</evidence>
<keyword evidence="8" id="KW-0411">Iron-sulfur</keyword>
<evidence type="ECO:0000256" key="7">
    <source>
        <dbReference type="ARBA" id="ARBA00023004"/>
    </source>
</evidence>
<evidence type="ECO:0000256" key="9">
    <source>
        <dbReference type="ARBA" id="ARBA00023204"/>
    </source>
</evidence>
<evidence type="ECO:0000256" key="3">
    <source>
        <dbReference type="ARBA" id="ARBA00022485"/>
    </source>
</evidence>
<organism evidence="12 13">
    <name type="scientific">Dyella choica</name>
    <dbReference type="NCBI Taxonomy" id="1927959"/>
    <lineage>
        <taxon>Bacteria</taxon>
        <taxon>Pseudomonadati</taxon>
        <taxon>Pseudomonadota</taxon>
        <taxon>Gammaproteobacteria</taxon>
        <taxon>Lysobacterales</taxon>
        <taxon>Rhodanobacteraceae</taxon>
        <taxon>Dyella</taxon>
    </lineage>
</organism>
<keyword evidence="13" id="KW-1185">Reference proteome</keyword>
<comment type="similarity">
    <text evidence="1">Belongs to the uracil-DNA glycosylase (UDG) superfamily. Type 4 (UDGa) family.</text>
</comment>
<dbReference type="GO" id="GO:0046872">
    <property type="term" value="F:metal ion binding"/>
    <property type="evidence" value="ECO:0007669"/>
    <property type="project" value="UniProtKB-KW"/>
</dbReference>
<dbReference type="PANTHER" id="PTHR33693:SF9">
    <property type="entry name" value="TYPE-4 URACIL-DNA GLYCOSYLASE"/>
    <property type="match status" value="1"/>
</dbReference>
<dbReference type="SMART" id="SM00987">
    <property type="entry name" value="UreE_C"/>
    <property type="match status" value="1"/>
</dbReference>
<dbReference type="GO" id="GO:0006281">
    <property type="term" value="P:DNA repair"/>
    <property type="evidence" value="ECO:0007669"/>
    <property type="project" value="UniProtKB-KW"/>
</dbReference>
<dbReference type="Proteomes" id="UP000274358">
    <property type="component" value="Unassembled WGS sequence"/>
</dbReference>
<dbReference type="NCBIfam" id="TIGR03914">
    <property type="entry name" value="UDG_fam_dom"/>
    <property type="match status" value="1"/>
</dbReference>
<dbReference type="InterPro" id="IPR005122">
    <property type="entry name" value="Uracil-DNA_glycosylase-like"/>
</dbReference>
<dbReference type="Pfam" id="PF03167">
    <property type="entry name" value="UDG"/>
    <property type="match status" value="1"/>
</dbReference>